<dbReference type="InterPro" id="IPR001878">
    <property type="entry name" value="Znf_CCHC"/>
</dbReference>
<dbReference type="GO" id="GO:0008270">
    <property type="term" value="F:zinc ion binding"/>
    <property type="evidence" value="ECO:0007669"/>
    <property type="project" value="InterPro"/>
</dbReference>
<dbReference type="PROSITE" id="PS50114">
    <property type="entry name" value="GATA_ZN_FINGER_2"/>
    <property type="match status" value="1"/>
</dbReference>
<dbReference type="AlphaFoldDB" id="A0A8J1UZQ9"/>
<dbReference type="GO" id="GO:0006355">
    <property type="term" value="P:regulation of DNA-templated transcription"/>
    <property type="evidence" value="ECO:0007669"/>
    <property type="project" value="InterPro"/>
</dbReference>
<dbReference type="EMBL" id="CAIIXF020000004">
    <property type="protein sequence ID" value="CAH1782325.1"/>
    <property type="molecule type" value="Genomic_DNA"/>
</dbReference>
<sequence length="458" mass="50635">MIMSVITRNLTLKCSLRDSGYAKEIDVLEGLYHIGIGEKDIDAIQINRREIHVTFKNREAKTVATAMDIKVNGHSVKMCDVENNTTNVTLKDIPIQVSDQVVNAYLTGYATVLNEISHGYVRMPDGTKTNIRNGIRYISVVDIKEPIPSAPIIAGFHGRLSYQGQPCNICKLTDHPWWRCPLKGVRKCYTCGSTDHIVSQCTGRDDKNEKEKVIEKDEDEHIEKDEQKSASTEEDTKKPDTILTGGSIAKGISTIMKTAVPACQSGAKIEHVPGLLQKTGDNEEIKYVVMQVGANNIVYSNEAPDVCLDKYDRMVDEVHKKYPSSIIVASSVTPVHPSTGKNSKMQSKITKTNKLINMMCKSKDFTTFVDNDKVLLCSDGKTSPKDYSSNDTKGVHLSLHGSAKVARNIMDTLKGIEMDDATFQTPPTNKRKERGSSSTPTSAEKQPETKSKKLGSYS</sequence>
<evidence type="ECO:0000313" key="2">
    <source>
        <dbReference type="EMBL" id="CAH1782325.1"/>
    </source>
</evidence>
<dbReference type="SUPFAM" id="SSF52266">
    <property type="entry name" value="SGNH hydrolase"/>
    <property type="match status" value="1"/>
</dbReference>
<dbReference type="InterPro" id="IPR013830">
    <property type="entry name" value="SGNH_hydro"/>
</dbReference>
<dbReference type="Gene3D" id="3.40.50.1110">
    <property type="entry name" value="SGNH hydrolase"/>
    <property type="match status" value="1"/>
</dbReference>
<dbReference type="Gene3D" id="4.10.60.10">
    <property type="entry name" value="Zinc finger, CCHC-type"/>
    <property type="match status" value="1"/>
</dbReference>
<dbReference type="Pfam" id="PF00098">
    <property type="entry name" value="zf-CCHC"/>
    <property type="match status" value="1"/>
</dbReference>
<feature type="compositionally biased region" description="Basic and acidic residues" evidence="1">
    <location>
        <begin position="203"/>
        <end position="228"/>
    </location>
</feature>
<reference evidence="2" key="1">
    <citation type="submission" date="2022-03" db="EMBL/GenBank/DDBJ databases">
        <authorList>
            <person name="Martin C."/>
        </authorList>
    </citation>
    <scope>NUCLEOTIDE SEQUENCE</scope>
</reference>
<dbReference type="Pfam" id="PF13472">
    <property type="entry name" value="Lipase_GDSL_2"/>
    <property type="match status" value="1"/>
</dbReference>
<dbReference type="InterPro" id="IPR036875">
    <property type="entry name" value="Znf_CCHC_sf"/>
</dbReference>
<gene>
    <name evidence="2" type="ORF">OFUS_LOCUS8785</name>
</gene>
<organism evidence="2 3">
    <name type="scientific">Owenia fusiformis</name>
    <name type="common">Polychaete worm</name>
    <dbReference type="NCBI Taxonomy" id="6347"/>
    <lineage>
        <taxon>Eukaryota</taxon>
        <taxon>Metazoa</taxon>
        <taxon>Spiralia</taxon>
        <taxon>Lophotrochozoa</taxon>
        <taxon>Annelida</taxon>
        <taxon>Polychaeta</taxon>
        <taxon>Sedentaria</taxon>
        <taxon>Canalipalpata</taxon>
        <taxon>Sabellida</taxon>
        <taxon>Oweniida</taxon>
        <taxon>Oweniidae</taxon>
        <taxon>Owenia</taxon>
    </lineage>
</organism>
<dbReference type="InterPro" id="IPR000679">
    <property type="entry name" value="Znf_GATA"/>
</dbReference>
<dbReference type="GO" id="GO:0043565">
    <property type="term" value="F:sequence-specific DNA binding"/>
    <property type="evidence" value="ECO:0007669"/>
    <property type="project" value="InterPro"/>
</dbReference>
<dbReference type="SUPFAM" id="SSF57756">
    <property type="entry name" value="Retrovirus zinc finger-like domains"/>
    <property type="match status" value="1"/>
</dbReference>
<feature type="region of interest" description="Disordered" evidence="1">
    <location>
        <begin position="417"/>
        <end position="458"/>
    </location>
</feature>
<dbReference type="InterPro" id="IPR036514">
    <property type="entry name" value="SGNH_hydro_sf"/>
</dbReference>
<dbReference type="Proteomes" id="UP000749559">
    <property type="component" value="Unassembled WGS sequence"/>
</dbReference>
<feature type="region of interest" description="Disordered" evidence="1">
    <location>
        <begin position="201"/>
        <end position="242"/>
    </location>
</feature>
<proteinExistence type="predicted"/>
<dbReference type="OrthoDB" id="10050052at2759"/>
<dbReference type="SMART" id="SM00343">
    <property type="entry name" value="ZnF_C2HC"/>
    <property type="match status" value="2"/>
</dbReference>
<name>A0A8J1UZQ9_OWEFU</name>
<evidence type="ECO:0000256" key="1">
    <source>
        <dbReference type="SAM" id="MobiDB-lite"/>
    </source>
</evidence>
<protein>
    <submittedName>
        <fullName evidence="2">Uncharacterized protein</fullName>
    </submittedName>
</protein>
<accession>A0A8J1UZQ9</accession>
<keyword evidence="3" id="KW-1185">Reference proteome</keyword>
<evidence type="ECO:0000313" key="3">
    <source>
        <dbReference type="Proteomes" id="UP000749559"/>
    </source>
</evidence>
<comment type="caution">
    <text evidence="2">The sequence shown here is derived from an EMBL/GenBank/DDBJ whole genome shotgun (WGS) entry which is preliminary data.</text>
</comment>